<sequence>MNSAPFEIIEEIASHLPFPDLLNLSLVDRRSASCCSRFIFHHIATLNTTSCLSEFEKLVSSRDLSSRELSIYHGTWPTCSRDDWETHPLQVVDAHHSIFSTNDKRASSDELAQRAFDAYYSFIKEERLRDSDHDRAQLERILWHLPRIEQITISSLIRKRLGRLGRAKLSEMRHKIRMSPTIFDSAGSLVESLFCILPKFGNIRSIH</sequence>
<protein>
    <recommendedName>
        <fullName evidence="1">F-box domain-containing protein</fullName>
    </recommendedName>
</protein>
<dbReference type="Proteomes" id="UP000272025">
    <property type="component" value="Unassembled WGS sequence"/>
</dbReference>
<evidence type="ECO:0000259" key="1">
    <source>
        <dbReference type="PROSITE" id="PS50181"/>
    </source>
</evidence>
<proteinExistence type="predicted"/>
<reference evidence="2 3" key="1">
    <citation type="journal article" date="2018" name="Mol. Ecol.">
        <title>The obligate alkalophilic soda-lake fungus Sodiomyces alkalinus has shifted to a protein diet.</title>
        <authorList>
            <person name="Grum-Grzhimaylo A.A."/>
            <person name="Falkoski D.L."/>
            <person name="van den Heuvel J."/>
            <person name="Valero-Jimenez C.A."/>
            <person name="Min B."/>
            <person name="Choi I.G."/>
            <person name="Lipzen A."/>
            <person name="Daum C.G."/>
            <person name="Aanen D.K."/>
            <person name="Tsang A."/>
            <person name="Henrissat B."/>
            <person name="Bilanenko E.N."/>
            <person name="de Vries R.P."/>
            <person name="van Kan J.A.L."/>
            <person name="Grigoriev I.V."/>
            <person name="Debets A.J.M."/>
        </authorList>
    </citation>
    <scope>NUCLEOTIDE SEQUENCE [LARGE SCALE GENOMIC DNA]</scope>
    <source>
        <strain evidence="2 3">F11</strain>
    </source>
</reference>
<evidence type="ECO:0000313" key="2">
    <source>
        <dbReference type="EMBL" id="ROT38613.1"/>
    </source>
</evidence>
<feature type="domain" description="F-box" evidence="1">
    <location>
        <begin position="1"/>
        <end position="30"/>
    </location>
</feature>
<dbReference type="RefSeq" id="XP_028466419.1">
    <property type="nucleotide sequence ID" value="XM_028611915.1"/>
</dbReference>
<accession>A0A3N2PVT2</accession>
<gene>
    <name evidence="2" type="ORF">SODALDRAFT_333222</name>
</gene>
<dbReference type="AlphaFoldDB" id="A0A3N2PVT2"/>
<name>A0A3N2PVT2_SODAK</name>
<dbReference type="PROSITE" id="PS50181">
    <property type="entry name" value="FBOX"/>
    <property type="match status" value="1"/>
</dbReference>
<dbReference type="OrthoDB" id="4763464at2759"/>
<dbReference type="EMBL" id="ML119055">
    <property type="protein sequence ID" value="ROT38613.1"/>
    <property type="molecule type" value="Genomic_DNA"/>
</dbReference>
<organism evidence="2 3">
    <name type="scientific">Sodiomyces alkalinus (strain CBS 110278 / VKM F-3762 / F11)</name>
    <name type="common">Alkaliphilic filamentous fungus</name>
    <dbReference type="NCBI Taxonomy" id="1314773"/>
    <lineage>
        <taxon>Eukaryota</taxon>
        <taxon>Fungi</taxon>
        <taxon>Dikarya</taxon>
        <taxon>Ascomycota</taxon>
        <taxon>Pezizomycotina</taxon>
        <taxon>Sordariomycetes</taxon>
        <taxon>Hypocreomycetidae</taxon>
        <taxon>Glomerellales</taxon>
        <taxon>Plectosphaerellaceae</taxon>
        <taxon>Sodiomyces</taxon>
    </lineage>
</organism>
<dbReference type="InterPro" id="IPR001810">
    <property type="entry name" value="F-box_dom"/>
</dbReference>
<evidence type="ECO:0000313" key="3">
    <source>
        <dbReference type="Proteomes" id="UP000272025"/>
    </source>
</evidence>
<dbReference type="GeneID" id="39580393"/>
<keyword evidence="3" id="KW-1185">Reference proteome</keyword>